<dbReference type="GO" id="GO:0007032">
    <property type="term" value="P:endosome organization"/>
    <property type="evidence" value="ECO:0007669"/>
    <property type="project" value="TreeGrafter"/>
</dbReference>
<dbReference type="Pfam" id="PF05131">
    <property type="entry name" value="Pep3_Vps18"/>
    <property type="match status" value="1"/>
</dbReference>
<dbReference type="GO" id="GO:0030674">
    <property type="term" value="F:protein-macromolecule adaptor activity"/>
    <property type="evidence" value="ECO:0007669"/>
    <property type="project" value="TreeGrafter"/>
</dbReference>
<accession>A0A6B2EJR4</accession>
<evidence type="ECO:0000313" key="12">
    <source>
        <dbReference type="EMBL" id="NBJ63375.1"/>
    </source>
</evidence>
<evidence type="ECO:0000256" key="7">
    <source>
        <dbReference type="ARBA" id="ARBA00023136"/>
    </source>
</evidence>
<keyword evidence="9" id="KW-0175">Coiled coil</keyword>
<evidence type="ECO:0000256" key="9">
    <source>
        <dbReference type="SAM" id="Coils"/>
    </source>
</evidence>
<sequence length="954" mass="110396">MTSMFDQYNKTLKRDESSTKSSAVTPTSSGYISVRMSQEAPIFGKLKMNISMPHVINHLAVSNGWLMLVMANNVVFRMQLVDINKSDEVALEKYMAGQEISKVFLDPLGAHLLIALVPKSTQFTPELLYLHRNQSKPKRIDKFRDHEITCVAFNYENDSETSTGAILLGTSRGLIFEVELAVESDKVVHNNWKQVFDIGRNANIPITGIEYFKVPNTNEYIVLVTSQDRFYKFQEILKSDDRQPLQSIFNSYLNVPEDIQDFHEIQDAALGKATKLRICYDYKSHFPRSFGWITKPCIFFGEMDAKTDTPARIVHNKRIPFPESEKEVIAFALTDFHAILVYSDHLTAISLLNYQVVYEEFISENFGPLQNAVRDYRENVIYVYSTKVIFRIKVTKEERNVWQIFLEKRQFESALKYAKDNPAHVDIVLCKQAEQCFERKDFIESAKLFAETKSSFEGICLKFLEIDENEALMIFLRKRLEGLKTQDKSQITMLVVWMVELFLTEMARKGDSQDQVRILQRDFDAFMNTPRVVDCMKTNRSVIYDLMASHGDIHNLATFTAVNRDFENVVNQHIAQGKFLEALSVLRGQNRPELFYKYAPILMEDIPKEIVAAAMVQGKRLDPVKLLPTLIVIESEVHVTEIIRYLEFCIHSMGCTETAIHNYLIKLYAQHRSEKLMIFLETQGKDVSMIHYDVHYALRVCRQHEVAEACVFLQCLLEMWHQAVELALTVNTKLAQQTASMAQDRDLRRKLWLRIAEHEIRGREDVKEALELLQECDLLRIEDLLPFFSDFERIDHFKEAICDALKEYNLKIQEQRRDMDESAKSAEKVRAELQSFRNRSLTFSTTDLCSVCSSALLVRPFFIFPCSHKFHEDCLEKQRTSMLSNDVAQRLSGLKLRLSMLGGGEGDTQGARETLKEEIQTIIASECVLCDEITIETIDKPFIKDWERVRNDWE</sequence>
<dbReference type="Pfam" id="PF00637">
    <property type="entry name" value="Clathrin"/>
    <property type="match status" value="1"/>
</dbReference>
<evidence type="ECO:0000256" key="1">
    <source>
        <dbReference type="ARBA" id="ARBA00004492"/>
    </source>
</evidence>
<dbReference type="GO" id="GO:0006886">
    <property type="term" value="P:intracellular protein transport"/>
    <property type="evidence" value="ECO:0007669"/>
    <property type="project" value="UniProtKB-UniRule"/>
</dbReference>
<dbReference type="PANTHER" id="PTHR23323">
    <property type="entry name" value="VACUOLAR PROTEIN SORTING-ASSOCIATED PROTEIN"/>
    <property type="match status" value="1"/>
</dbReference>
<keyword evidence="6" id="KW-0862">Zinc</keyword>
<dbReference type="GO" id="GO:0048284">
    <property type="term" value="P:organelle fusion"/>
    <property type="evidence" value="ECO:0007669"/>
    <property type="project" value="TreeGrafter"/>
</dbReference>
<dbReference type="InterPro" id="IPR000547">
    <property type="entry name" value="Clathrin_H-chain/VPS_repeat"/>
</dbReference>
<feature type="region of interest" description="Disordered" evidence="10">
    <location>
        <begin position="1"/>
        <end position="27"/>
    </location>
</feature>
<reference evidence="12" key="1">
    <citation type="submission" date="2019-10" db="EMBL/GenBank/DDBJ databases">
        <title>Short sand fly seasons in Tbilisi, Georgia, hinder development of host immunity to saliva of the visceral leishmaniasis vector Phlebotomus kandelakii.</title>
        <authorList>
            <person name="Oliveira F."/>
            <person name="Giorgobiani E."/>
            <person name="Guimaraes-Costa A.B."/>
            <person name="Abdeladhim M."/>
            <person name="Oristian J."/>
            <person name="Tskhvaradze L."/>
            <person name="Tsertsvadze N."/>
            <person name="Zakalashvili M."/>
            <person name="Valenzuela J.G."/>
            <person name="Kamhawi S."/>
        </authorList>
    </citation>
    <scope>NUCLEOTIDE SEQUENCE</scope>
    <source>
        <strain evidence="12">Wild-capture in Tbilisi</strain>
        <tissue evidence="12">Salivary glands</tissue>
    </source>
</reference>
<dbReference type="GO" id="GO:0008270">
    <property type="term" value="F:zinc ion binding"/>
    <property type="evidence" value="ECO:0007669"/>
    <property type="project" value="UniProtKB-KW"/>
</dbReference>
<evidence type="ECO:0000256" key="5">
    <source>
        <dbReference type="ARBA" id="ARBA00022771"/>
    </source>
</evidence>
<dbReference type="PANTHER" id="PTHR23323:SF26">
    <property type="entry name" value="VACUOLAR PROTEIN SORTING-ASSOCIATED PROTEIN 18 HOMOLOG"/>
    <property type="match status" value="1"/>
</dbReference>
<evidence type="ECO:0000256" key="10">
    <source>
        <dbReference type="SAM" id="MobiDB-lite"/>
    </source>
</evidence>
<dbReference type="AlphaFoldDB" id="A0A6B2EJR4"/>
<comment type="subcellular location">
    <subcellularLocation>
        <location evidence="1">Late endosome membrane</location>
        <topology evidence="1">Peripheral membrane protein</topology>
        <orientation evidence="1">Cytoplasmic side</orientation>
    </subcellularLocation>
</comment>
<protein>
    <recommendedName>
        <fullName evidence="3">Vacuolar protein sorting-associated protein 18 homolog</fullName>
    </recommendedName>
</protein>
<dbReference type="EMBL" id="GIFK01005672">
    <property type="protein sequence ID" value="NBJ63375.1"/>
    <property type="molecule type" value="Transcribed_RNA"/>
</dbReference>
<name>A0A6B2EJR4_9DIPT</name>
<organism evidence="12">
    <name type="scientific">Phlebotomus kandelakii</name>
    <dbReference type="NCBI Taxonomy" id="1109342"/>
    <lineage>
        <taxon>Eukaryota</taxon>
        <taxon>Metazoa</taxon>
        <taxon>Ecdysozoa</taxon>
        <taxon>Arthropoda</taxon>
        <taxon>Hexapoda</taxon>
        <taxon>Insecta</taxon>
        <taxon>Pterygota</taxon>
        <taxon>Neoptera</taxon>
        <taxon>Endopterygota</taxon>
        <taxon>Diptera</taxon>
        <taxon>Nematocera</taxon>
        <taxon>Psychodoidea</taxon>
        <taxon>Psychodidae</taxon>
        <taxon>Phlebotomus</taxon>
        <taxon>Larroussius</taxon>
    </lineage>
</organism>
<evidence type="ECO:0000256" key="4">
    <source>
        <dbReference type="ARBA" id="ARBA00022723"/>
    </source>
</evidence>
<dbReference type="GO" id="GO:0006904">
    <property type="term" value="P:vesicle docking involved in exocytosis"/>
    <property type="evidence" value="ECO:0007669"/>
    <property type="project" value="TreeGrafter"/>
</dbReference>
<dbReference type="InterPro" id="IPR058919">
    <property type="entry name" value="Pep3/Vps18_RING_C"/>
</dbReference>
<keyword evidence="5" id="KW-0863">Zinc-finger</keyword>
<feature type="compositionally biased region" description="Polar residues" evidence="10">
    <location>
        <begin position="1"/>
        <end position="10"/>
    </location>
</feature>
<dbReference type="SMART" id="SM00184">
    <property type="entry name" value="RING"/>
    <property type="match status" value="1"/>
</dbReference>
<feature type="coiled-coil region" evidence="9">
    <location>
        <begin position="805"/>
        <end position="839"/>
    </location>
</feature>
<keyword evidence="7" id="KW-0472">Membrane</keyword>
<dbReference type="GO" id="GO:0008333">
    <property type="term" value="P:endosome to lysosome transport"/>
    <property type="evidence" value="ECO:0007669"/>
    <property type="project" value="TreeGrafter"/>
</dbReference>
<dbReference type="PROSITE" id="PS50236">
    <property type="entry name" value="CHCR"/>
    <property type="match status" value="1"/>
</dbReference>
<evidence type="ECO:0000256" key="2">
    <source>
        <dbReference type="ARBA" id="ARBA00010454"/>
    </source>
</evidence>
<dbReference type="GO" id="GO:0031902">
    <property type="term" value="C:late endosome membrane"/>
    <property type="evidence" value="ECO:0007669"/>
    <property type="project" value="UniProtKB-SubCell"/>
</dbReference>
<evidence type="ECO:0000256" key="3">
    <source>
        <dbReference type="ARBA" id="ARBA00017338"/>
    </source>
</evidence>
<dbReference type="GO" id="GO:0007040">
    <property type="term" value="P:lysosome organization"/>
    <property type="evidence" value="ECO:0007669"/>
    <property type="project" value="TreeGrafter"/>
</dbReference>
<dbReference type="GO" id="GO:0030897">
    <property type="term" value="C:HOPS complex"/>
    <property type="evidence" value="ECO:0007669"/>
    <property type="project" value="TreeGrafter"/>
</dbReference>
<dbReference type="InterPro" id="IPR001841">
    <property type="entry name" value="Znf_RING"/>
</dbReference>
<feature type="repeat" description="CHCR" evidence="8">
    <location>
        <begin position="614"/>
        <end position="768"/>
    </location>
</feature>
<dbReference type="SUPFAM" id="SSF57850">
    <property type="entry name" value="RING/U-box"/>
    <property type="match status" value="1"/>
</dbReference>
<keyword evidence="4" id="KW-0479">Metal-binding</keyword>
<dbReference type="Pfam" id="PF26148">
    <property type="entry name" value="VPS18_RING_C"/>
    <property type="match status" value="1"/>
</dbReference>
<proteinExistence type="inferred from homology"/>
<feature type="domain" description="RING-type" evidence="11">
    <location>
        <begin position="849"/>
        <end position="930"/>
    </location>
</feature>
<dbReference type="InterPro" id="IPR055358">
    <property type="entry name" value="CHCR"/>
</dbReference>
<dbReference type="InterPro" id="IPR007810">
    <property type="entry name" value="Pep3/Vps18_beta-prop"/>
</dbReference>
<comment type="similarity">
    <text evidence="2">Belongs to the VPS18 family.</text>
</comment>
<evidence type="ECO:0000259" key="11">
    <source>
        <dbReference type="SMART" id="SM00184"/>
    </source>
</evidence>
<evidence type="ECO:0000256" key="8">
    <source>
        <dbReference type="PROSITE-ProRule" id="PRU01006"/>
    </source>
</evidence>
<evidence type="ECO:0000256" key="6">
    <source>
        <dbReference type="ARBA" id="ARBA00022833"/>
    </source>
</evidence>